<sequence>MASPNEIKNMDDLHNEQRSELITLVDQQHEARLQTIFEARVQARFEEVKQEGEAWFNSRASARDAAQAEDLARERTANMHLNEQLGALQAEFVQEKEGKNTVINAQLRTLHEQAAKINEQAAKINEQAAKINEQAAKMTEMKAFSDRMLAGNLMHIERHRINEATIRQKNEALARSRRAMAAVDMERTIVQTRVRGRTCGDNGGRCQDGTRCARGTYLNSMGRCRDH</sequence>
<organism evidence="2">
    <name type="scientific">viral metagenome</name>
    <dbReference type="NCBI Taxonomy" id="1070528"/>
    <lineage>
        <taxon>unclassified sequences</taxon>
        <taxon>metagenomes</taxon>
        <taxon>organismal metagenomes</taxon>
    </lineage>
</organism>
<reference evidence="2" key="1">
    <citation type="journal article" date="2020" name="Nature">
        <title>Giant virus diversity and host interactions through global metagenomics.</title>
        <authorList>
            <person name="Schulz F."/>
            <person name="Roux S."/>
            <person name="Paez-Espino D."/>
            <person name="Jungbluth S."/>
            <person name="Walsh D.A."/>
            <person name="Denef V.J."/>
            <person name="McMahon K.D."/>
            <person name="Konstantinidis K.T."/>
            <person name="Eloe-Fadrosh E.A."/>
            <person name="Kyrpides N.C."/>
            <person name="Woyke T."/>
        </authorList>
    </citation>
    <scope>NUCLEOTIDE SEQUENCE</scope>
    <source>
        <strain evidence="2">GVMAG-S-1038524-41</strain>
    </source>
</reference>
<name>A0A6C0JTN6_9ZZZZ</name>
<accession>A0A6C0JTN6</accession>
<keyword evidence="1" id="KW-0175">Coiled coil</keyword>
<evidence type="ECO:0000313" key="2">
    <source>
        <dbReference type="EMBL" id="QHU07044.1"/>
    </source>
</evidence>
<dbReference type="AlphaFoldDB" id="A0A6C0JTN6"/>
<evidence type="ECO:0000256" key="1">
    <source>
        <dbReference type="SAM" id="Coils"/>
    </source>
</evidence>
<proteinExistence type="predicted"/>
<protein>
    <submittedName>
        <fullName evidence="2">Uncharacterized protein</fullName>
    </submittedName>
</protein>
<dbReference type="EMBL" id="MN740671">
    <property type="protein sequence ID" value="QHU07044.1"/>
    <property type="molecule type" value="Genomic_DNA"/>
</dbReference>
<feature type="coiled-coil region" evidence="1">
    <location>
        <begin position="71"/>
        <end position="141"/>
    </location>
</feature>